<organism evidence="2 3">
    <name type="scientific">Nasonia vitripennis</name>
    <name type="common">Parasitic wasp</name>
    <dbReference type="NCBI Taxonomy" id="7425"/>
    <lineage>
        <taxon>Eukaryota</taxon>
        <taxon>Metazoa</taxon>
        <taxon>Ecdysozoa</taxon>
        <taxon>Arthropoda</taxon>
        <taxon>Hexapoda</taxon>
        <taxon>Insecta</taxon>
        <taxon>Pterygota</taxon>
        <taxon>Neoptera</taxon>
        <taxon>Endopterygota</taxon>
        <taxon>Hymenoptera</taxon>
        <taxon>Apocrita</taxon>
        <taxon>Proctotrupomorpha</taxon>
        <taxon>Chalcidoidea</taxon>
        <taxon>Pteromalidae</taxon>
        <taxon>Pteromalinae</taxon>
        <taxon>Nasonia</taxon>
    </lineage>
</organism>
<feature type="compositionally biased region" description="Low complexity" evidence="1">
    <location>
        <begin position="264"/>
        <end position="289"/>
    </location>
</feature>
<dbReference type="KEGG" id="nvi:116416788"/>
<dbReference type="RefSeq" id="XP_031782319.1">
    <property type="nucleotide sequence ID" value="XM_031926459.2"/>
</dbReference>
<name>A0A7M7Q960_NASVI</name>
<evidence type="ECO:0000256" key="1">
    <source>
        <dbReference type="SAM" id="MobiDB-lite"/>
    </source>
</evidence>
<feature type="compositionally biased region" description="Basic and acidic residues" evidence="1">
    <location>
        <begin position="175"/>
        <end position="190"/>
    </location>
</feature>
<dbReference type="SMR" id="A0A7M7Q960"/>
<feature type="region of interest" description="Disordered" evidence="1">
    <location>
        <begin position="63"/>
        <end position="376"/>
    </location>
</feature>
<keyword evidence="3" id="KW-1185">Reference proteome</keyword>
<feature type="compositionally biased region" description="Polar residues" evidence="1">
    <location>
        <begin position="164"/>
        <end position="174"/>
    </location>
</feature>
<feature type="compositionally biased region" description="Polar residues" evidence="1">
    <location>
        <begin position="111"/>
        <end position="153"/>
    </location>
</feature>
<protein>
    <submittedName>
        <fullName evidence="2">Uncharacterized protein</fullName>
    </submittedName>
</protein>
<feature type="compositionally biased region" description="Polar residues" evidence="1">
    <location>
        <begin position="337"/>
        <end position="356"/>
    </location>
</feature>
<dbReference type="EnsemblMetazoa" id="XM_031926459">
    <property type="protein sequence ID" value="XP_031782319"/>
    <property type="gene ID" value="LOC116416788"/>
</dbReference>
<reference evidence="2" key="1">
    <citation type="submission" date="2021-01" db="UniProtKB">
        <authorList>
            <consortium name="EnsemblMetazoa"/>
        </authorList>
    </citation>
    <scope>IDENTIFICATION</scope>
</reference>
<dbReference type="AlphaFoldDB" id="A0A7M7Q960"/>
<feature type="compositionally biased region" description="Low complexity" evidence="1">
    <location>
        <begin position="304"/>
        <end position="314"/>
    </location>
</feature>
<dbReference type="InParanoid" id="A0A7M7Q960"/>
<evidence type="ECO:0000313" key="2">
    <source>
        <dbReference type="EnsemblMetazoa" id="XP_031782319"/>
    </source>
</evidence>
<feature type="compositionally biased region" description="Polar residues" evidence="1">
    <location>
        <begin position="191"/>
        <end position="208"/>
    </location>
</feature>
<proteinExistence type="predicted"/>
<feature type="compositionally biased region" description="Low complexity" evidence="1">
    <location>
        <begin position="69"/>
        <end position="83"/>
    </location>
</feature>
<dbReference type="Proteomes" id="UP000002358">
    <property type="component" value="Chromosome 3"/>
</dbReference>
<evidence type="ECO:0000313" key="3">
    <source>
        <dbReference type="Proteomes" id="UP000002358"/>
    </source>
</evidence>
<dbReference type="GeneID" id="116416788"/>
<sequence>MNSLKKSINTESVQAILNFKSSLYIEGFTSFAKMRLHISISVLIACGMLAVASARTMQASEDASCQGASSDSSAPRHYSSSHSNHSLGQDESSLSSSSVGRSEHNRYAVSNAESSRNLALQNEQHGSRTVSNHHLAQSQGSRHQQSHVQSFSKQESHAQRAGPHQSQFQVSRQQESIDHGHHESHLDVARHQQSSAGLQGSQIQSSKQYFVRDNSENDGSYGHSSSSGQDYRVIRGSSGDSSIDRRHNQQSSVHTSDQHKSQHDLSSLHQSSGQQHSSQLQSSHQQQLSRNSNLHSEGSHVYTSSGSRGLSSSDDSNKYYVVSDNDGINDKRVIVVNKNNSDDSNLNTDGSSCRTTELTKDNSDSDDSSDSSDSKS</sequence>
<accession>A0A7M7Q960</accession>